<protein>
    <recommendedName>
        <fullName evidence="3">Serine protease</fullName>
    </recommendedName>
</protein>
<evidence type="ECO:0000313" key="1">
    <source>
        <dbReference type="EMBL" id="BBO85681.1"/>
    </source>
</evidence>
<dbReference type="InterPro" id="IPR009003">
    <property type="entry name" value="Peptidase_S1_PA"/>
</dbReference>
<sequence length="529" mass="60030">MPGIGRSTVAIIGAQNATPWGTGMLVGPRHVLTCAHVIGDVLGNRDAIAKIDTPPRDNTIRIRFTVAERPTIIAATVIRWSRYFERIELATNETAERYPIRDLALLELDADPPEHARPVRFWHPADPGRCDRLLKDRDMVAAGYPFIGEDAFHSLEFAYDALTDGEEMLFRQTRSDFDDKDLSGLSGAGLVVREYGLVIGMVMEVGTQRNLVVVKPARQLEQFWPELRLVIHGCELEKWHKVPDQLLPEIDRSDHCRQVYEAAVTCRDAGPGVMLAGVLGHNENRIIEWIDHLVARVVQPKLRIRLGDWVALPQPISVARPGRRLNPDDVVWQALDDLAKRLGIRHTSLEDDAFIDLVRGVLNEEDVGAANRVDPPPYIVFQFSARRFGPADAQVMERLIRFWDNVAAGRLDRVHLVFFTLVAGTADETDPDLDLSAICTSIRESFTPYKDVTIIDPVPGVRMADIIMWIRDYEDEVDDLWRINSTTAHRYRQVVRDIFRHEAGSEELSLELFKKQLDSLELCRKYQEM</sequence>
<dbReference type="KEGG" id="dov:DSCO28_62470"/>
<evidence type="ECO:0008006" key="3">
    <source>
        <dbReference type="Google" id="ProtNLM"/>
    </source>
</evidence>
<dbReference type="Pfam" id="PF13365">
    <property type="entry name" value="Trypsin_2"/>
    <property type="match status" value="1"/>
</dbReference>
<name>A0A5K7ZZW0_9BACT</name>
<dbReference type="RefSeq" id="WP_155325201.1">
    <property type="nucleotide sequence ID" value="NZ_AP021876.1"/>
</dbReference>
<gene>
    <name evidence="1" type="ORF">DSCO28_62470</name>
</gene>
<reference evidence="1 2" key="1">
    <citation type="submission" date="2019-11" db="EMBL/GenBank/DDBJ databases">
        <title>Comparative genomics of hydrocarbon-degrading Desulfosarcina strains.</title>
        <authorList>
            <person name="Watanabe M."/>
            <person name="Kojima H."/>
            <person name="Fukui M."/>
        </authorList>
    </citation>
    <scope>NUCLEOTIDE SEQUENCE [LARGE SCALE GENOMIC DNA]</scope>
    <source>
        <strain evidence="1 2">28bB2T</strain>
    </source>
</reference>
<dbReference type="InterPro" id="IPR043504">
    <property type="entry name" value="Peptidase_S1_PA_chymotrypsin"/>
</dbReference>
<accession>A0A5K7ZZW0</accession>
<proteinExistence type="predicted"/>
<dbReference type="SUPFAM" id="SSF50494">
    <property type="entry name" value="Trypsin-like serine proteases"/>
    <property type="match status" value="1"/>
</dbReference>
<evidence type="ECO:0000313" key="2">
    <source>
        <dbReference type="Proteomes" id="UP000425960"/>
    </source>
</evidence>
<organism evidence="1 2">
    <name type="scientific">Desulfosarcina ovata subsp. sediminis</name>
    <dbReference type="NCBI Taxonomy" id="885957"/>
    <lineage>
        <taxon>Bacteria</taxon>
        <taxon>Pseudomonadati</taxon>
        <taxon>Thermodesulfobacteriota</taxon>
        <taxon>Desulfobacteria</taxon>
        <taxon>Desulfobacterales</taxon>
        <taxon>Desulfosarcinaceae</taxon>
        <taxon>Desulfosarcina</taxon>
    </lineage>
</organism>
<dbReference type="EMBL" id="AP021876">
    <property type="protein sequence ID" value="BBO85681.1"/>
    <property type="molecule type" value="Genomic_DNA"/>
</dbReference>
<dbReference type="AlphaFoldDB" id="A0A5K7ZZW0"/>
<dbReference type="Gene3D" id="2.40.10.10">
    <property type="entry name" value="Trypsin-like serine proteases"/>
    <property type="match status" value="2"/>
</dbReference>
<dbReference type="Proteomes" id="UP000425960">
    <property type="component" value="Chromosome"/>
</dbReference>